<dbReference type="Proteomes" id="UP000887458">
    <property type="component" value="Unassembled WGS sequence"/>
</dbReference>
<evidence type="ECO:0000256" key="1">
    <source>
        <dbReference type="ARBA" id="ARBA00007527"/>
    </source>
</evidence>
<reference evidence="5 6" key="2">
    <citation type="journal article" date="2022" name="Mol. Biol. Evol.">
        <title>Comparative Genomics Reveals Insights into the Divergent Evolution of Astigmatic Mites and Household Pest Adaptations.</title>
        <authorList>
            <person name="Xiong Q."/>
            <person name="Wan A.T."/>
            <person name="Liu X."/>
            <person name="Fung C.S."/>
            <person name="Xiao X."/>
            <person name="Malainual N."/>
            <person name="Hou J."/>
            <person name="Wang L."/>
            <person name="Wang M."/>
            <person name="Yang K.Y."/>
            <person name="Cui Y."/>
            <person name="Leung E.L."/>
            <person name="Nong W."/>
            <person name="Shin S.K."/>
            <person name="Au S.W."/>
            <person name="Jeong K.Y."/>
            <person name="Chew F.T."/>
            <person name="Hui J.H."/>
            <person name="Leung T.F."/>
            <person name="Tungtrongchitr A."/>
            <person name="Zhong N."/>
            <person name="Liu Z."/>
            <person name="Tsui S.K."/>
        </authorList>
    </citation>
    <scope>NUCLEOTIDE SEQUENCE [LARGE SCALE GENOMIC DNA]</scope>
    <source>
        <strain evidence="5">Derp</strain>
    </source>
</reference>
<name>A0ABQ8JLA2_DERPT</name>
<dbReference type="PANTHER" id="PTHR10858">
    <property type="entry name" value="DEOXYRIBONUCLEASE II"/>
    <property type="match status" value="1"/>
</dbReference>
<feature type="transmembrane region" description="Helical" evidence="4">
    <location>
        <begin position="12"/>
        <end position="30"/>
    </location>
</feature>
<protein>
    <submittedName>
        <fullName evidence="5">Deoxyribonuclease II</fullName>
    </submittedName>
</protein>
<feature type="compositionally biased region" description="Basic residues" evidence="3">
    <location>
        <begin position="338"/>
        <end position="347"/>
    </location>
</feature>
<comment type="similarity">
    <text evidence="1">Belongs to the DNase II family.</text>
</comment>
<keyword evidence="6" id="KW-1185">Reference proteome</keyword>
<evidence type="ECO:0000313" key="6">
    <source>
        <dbReference type="Proteomes" id="UP000887458"/>
    </source>
</evidence>
<reference evidence="5 6" key="1">
    <citation type="journal article" date="2018" name="J. Allergy Clin. Immunol.">
        <title>High-quality assembly of Dermatophagoides pteronyssinus genome and transcriptome reveals a wide range of novel allergens.</title>
        <authorList>
            <person name="Liu X.Y."/>
            <person name="Yang K.Y."/>
            <person name="Wang M.Q."/>
            <person name="Kwok J.S."/>
            <person name="Zeng X."/>
            <person name="Yang Z."/>
            <person name="Xiao X.J."/>
            <person name="Lau C.P."/>
            <person name="Li Y."/>
            <person name="Huang Z.M."/>
            <person name="Ba J.G."/>
            <person name="Yim A.K."/>
            <person name="Ouyang C.Y."/>
            <person name="Ngai S.M."/>
            <person name="Chan T.F."/>
            <person name="Leung E.L."/>
            <person name="Liu L."/>
            <person name="Liu Z.G."/>
            <person name="Tsui S.K."/>
        </authorList>
    </citation>
    <scope>NUCLEOTIDE SEQUENCE [LARGE SCALE GENOMIC DNA]</scope>
    <source>
        <strain evidence="5">Derp</strain>
    </source>
</reference>
<accession>A0ABQ8JLA2</accession>
<dbReference type="EMBL" id="NJHN03000032">
    <property type="protein sequence ID" value="KAH9423395.1"/>
    <property type="molecule type" value="Genomic_DNA"/>
</dbReference>
<dbReference type="CDD" id="cd09120">
    <property type="entry name" value="PLDc_DNaseII_1"/>
    <property type="match status" value="1"/>
</dbReference>
<comment type="caution">
    <text evidence="5">The sequence shown here is derived from an EMBL/GenBank/DDBJ whole genome shotgun (WGS) entry which is preliminary data.</text>
</comment>
<keyword evidence="2" id="KW-0378">Hydrolase</keyword>
<dbReference type="Pfam" id="PF03265">
    <property type="entry name" value="DNase_II"/>
    <property type="match status" value="1"/>
</dbReference>
<evidence type="ECO:0000256" key="4">
    <source>
        <dbReference type="SAM" id="Phobius"/>
    </source>
</evidence>
<sequence length="436" mass="50121">MISSRLKTTKMININLIIAVVMVIGLLNILQVSSSTKSPQCIDDSGQPVDWYIIYKFPYLKHLNEPDLFGGYHYAYQTSKTIQQSTKNDDGWHFSSKQITESESIFGQTFKPFFSSENRTKLTAMFYNDQPPNGTDISSSYAHSKGMILSDSKQGFWLIHTVPKFMQIDEKYSYPATGGRYGQVALCISLSTAELTKIVEENFLLSRPYVYHMHIDSITEPTDLGKALIKLEHHKWSNGSKNFTELTFKSLNGQLFQSFYKSPSYHVDLYSDIVAKILQKSLRVETWRHNPGNPLQSECQHKHAEVENIKEIQLKFIDSKLEGNFSYYDDHSKWAITRSKHQKQKHQQQKDQQSSDDEDDQMISCIGDINRVESQFHRGGGTTCLSNSNVWLNFNSFIQSIERCPDDPGTTSKPTTSTKQSSIWQSIWEKIRNLFH</sequence>
<evidence type="ECO:0000313" key="5">
    <source>
        <dbReference type="EMBL" id="KAH9423395.1"/>
    </source>
</evidence>
<dbReference type="PANTHER" id="PTHR10858:SF23">
    <property type="entry name" value="DEOXYRIBONUCLEASE II"/>
    <property type="match status" value="1"/>
</dbReference>
<feature type="region of interest" description="Disordered" evidence="3">
    <location>
        <begin position="338"/>
        <end position="360"/>
    </location>
</feature>
<dbReference type="InterPro" id="IPR004947">
    <property type="entry name" value="DNase_II"/>
</dbReference>
<organism evidence="5 6">
    <name type="scientific">Dermatophagoides pteronyssinus</name>
    <name type="common">European house dust mite</name>
    <dbReference type="NCBI Taxonomy" id="6956"/>
    <lineage>
        <taxon>Eukaryota</taxon>
        <taxon>Metazoa</taxon>
        <taxon>Ecdysozoa</taxon>
        <taxon>Arthropoda</taxon>
        <taxon>Chelicerata</taxon>
        <taxon>Arachnida</taxon>
        <taxon>Acari</taxon>
        <taxon>Acariformes</taxon>
        <taxon>Sarcoptiformes</taxon>
        <taxon>Astigmata</taxon>
        <taxon>Psoroptidia</taxon>
        <taxon>Analgoidea</taxon>
        <taxon>Pyroglyphidae</taxon>
        <taxon>Dermatophagoidinae</taxon>
        <taxon>Dermatophagoides</taxon>
    </lineage>
</organism>
<keyword evidence="4" id="KW-1133">Transmembrane helix</keyword>
<keyword evidence="4" id="KW-0812">Transmembrane</keyword>
<evidence type="ECO:0000256" key="2">
    <source>
        <dbReference type="ARBA" id="ARBA00022801"/>
    </source>
</evidence>
<evidence type="ECO:0000256" key="3">
    <source>
        <dbReference type="SAM" id="MobiDB-lite"/>
    </source>
</evidence>
<proteinExistence type="inferred from homology"/>
<gene>
    <name evidence="5" type="primary">crn-7</name>
    <name evidence="5" type="ORF">DERP_003674</name>
</gene>
<keyword evidence="4" id="KW-0472">Membrane</keyword>